<accession>A0A4Y2BAB7</accession>
<dbReference type="EMBL" id="BGPR01000058">
    <property type="protein sequence ID" value="GBL88216.1"/>
    <property type="molecule type" value="Genomic_DNA"/>
</dbReference>
<dbReference type="AlphaFoldDB" id="A0A4Y2BAB7"/>
<gene>
    <name evidence="1" type="ORF">AVEN_117799_1</name>
</gene>
<proteinExistence type="predicted"/>
<sequence>MKIYEVVGENVILFGCEIWYNNTEKLRNKLPQIQRLTLKQLTKVVYKTVSLDAMQIMAGCPPIDIIVKAELTKFKLIRKSQEIEVNGGKLKFKDLELGMELIEPWDMISIPWDVKSDDGLGYRIYKDGSKCLGKVGC</sequence>
<evidence type="ECO:0000313" key="2">
    <source>
        <dbReference type="Proteomes" id="UP000499080"/>
    </source>
</evidence>
<protein>
    <submittedName>
        <fullName evidence="1">Uncharacterized protein</fullName>
    </submittedName>
</protein>
<dbReference type="OrthoDB" id="6437707at2759"/>
<dbReference type="Proteomes" id="UP000499080">
    <property type="component" value="Unassembled WGS sequence"/>
</dbReference>
<keyword evidence="2" id="KW-1185">Reference proteome</keyword>
<reference evidence="1 2" key="1">
    <citation type="journal article" date="2019" name="Sci. Rep.">
        <title>Orb-weaving spider Araneus ventricosus genome elucidates the spidroin gene catalogue.</title>
        <authorList>
            <person name="Kono N."/>
            <person name="Nakamura H."/>
            <person name="Ohtoshi R."/>
            <person name="Moran D.A.P."/>
            <person name="Shinohara A."/>
            <person name="Yoshida Y."/>
            <person name="Fujiwara M."/>
            <person name="Mori M."/>
            <person name="Tomita M."/>
            <person name="Arakawa K."/>
        </authorList>
    </citation>
    <scope>NUCLEOTIDE SEQUENCE [LARGE SCALE GENOMIC DNA]</scope>
</reference>
<name>A0A4Y2BAB7_ARAVE</name>
<organism evidence="1 2">
    <name type="scientific">Araneus ventricosus</name>
    <name type="common">Orbweaver spider</name>
    <name type="synonym">Epeira ventricosa</name>
    <dbReference type="NCBI Taxonomy" id="182803"/>
    <lineage>
        <taxon>Eukaryota</taxon>
        <taxon>Metazoa</taxon>
        <taxon>Ecdysozoa</taxon>
        <taxon>Arthropoda</taxon>
        <taxon>Chelicerata</taxon>
        <taxon>Arachnida</taxon>
        <taxon>Araneae</taxon>
        <taxon>Araneomorphae</taxon>
        <taxon>Entelegynae</taxon>
        <taxon>Araneoidea</taxon>
        <taxon>Araneidae</taxon>
        <taxon>Araneus</taxon>
    </lineage>
</organism>
<comment type="caution">
    <text evidence="1">The sequence shown here is derived from an EMBL/GenBank/DDBJ whole genome shotgun (WGS) entry which is preliminary data.</text>
</comment>
<evidence type="ECO:0000313" key="1">
    <source>
        <dbReference type="EMBL" id="GBL88216.1"/>
    </source>
</evidence>